<protein>
    <submittedName>
        <fullName evidence="2">FUSC family membrane protein</fullName>
    </submittedName>
</protein>
<organism evidence="2 3">
    <name type="scientific">Vibrio echinoideorum</name>
    <dbReference type="NCBI Taxonomy" id="2100116"/>
    <lineage>
        <taxon>Bacteria</taxon>
        <taxon>Pseudomonadati</taxon>
        <taxon>Pseudomonadota</taxon>
        <taxon>Gammaproteobacteria</taxon>
        <taxon>Vibrionales</taxon>
        <taxon>Vibrionaceae</taxon>
        <taxon>Vibrio</taxon>
    </lineage>
</organism>
<comment type="caution">
    <text evidence="2">The sequence shown here is derived from an EMBL/GenBank/DDBJ whole genome shotgun (WGS) entry which is preliminary data.</text>
</comment>
<reference evidence="2 3" key="1">
    <citation type="submission" date="2024-02" db="EMBL/GenBank/DDBJ databases">
        <title>Bacteria isolated from the canopy kelp, Nereocystis luetkeana.</title>
        <authorList>
            <person name="Pfister C.A."/>
            <person name="Younker I.T."/>
            <person name="Light S.H."/>
        </authorList>
    </citation>
    <scope>NUCLEOTIDE SEQUENCE [LARGE SCALE GENOMIC DNA]</scope>
    <source>
        <strain evidence="2 3">TI.1.15</strain>
    </source>
</reference>
<dbReference type="RefSeq" id="WP_341636205.1">
    <property type="nucleotide sequence ID" value="NZ_JBANDX010000061.1"/>
</dbReference>
<dbReference type="Pfam" id="PF12805">
    <property type="entry name" value="FUSC-like"/>
    <property type="match status" value="1"/>
</dbReference>
<evidence type="ECO:0000313" key="2">
    <source>
        <dbReference type="EMBL" id="MEL0611308.1"/>
    </source>
</evidence>
<dbReference type="EMBL" id="JBANDX010000061">
    <property type="protein sequence ID" value="MEL0611308.1"/>
    <property type="molecule type" value="Genomic_DNA"/>
</dbReference>
<evidence type="ECO:0000313" key="3">
    <source>
        <dbReference type="Proteomes" id="UP001377160"/>
    </source>
</evidence>
<feature type="non-terminal residue" evidence="2">
    <location>
        <position position="87"/>
    </location>
</feature>
<feature type="non-terminal residue" evidence="2">
    <location>
        <position position="1"/>
    </location>
</feature>
<keyword evidence="3" id="KW-1185">Reference proteome</keyword>
<sequence length="87" mass="10088">RIIEAKLNASTVNALYICKATQLNRSKRGLIDAPSDRILNTYFIAQDIHERVSSTLYRYQELAKLFERSDVLYRFKYLLEAQATACI</sequence>
<feature type="domain" description="Integral membrane protein YccS N-terminal" evidence="1">
    <location>
        <begin position="4"/>
        <end position="86"/>
    </location>
</feature>
<dbReference type="InterPro" id="IPR032692">
    <property type="entry name" value="YccS_N"/>
</dbReference>
<evidence type="ECO:0000259" key="1">
    <source>
        <dbReference type="Pfam" id="PF12805"/>
    </source>
</evidence>
<name>A0ABU9G0K8_9VIBR</name>
<proteinExistence type="predicted"/>
<gene>
    <name evidence="2" type="ORF">V8Z71_23640</name>
</gene>
<accession>A0ABU9G0K8</accession>
<dbReference type="Proteomes" id="UP001377160">
    <property type="component" value="Unassembled WGS sequence"/>
</dbReference>